<gene>
    <name evidence="2" type="ORF">DW656_06680</name>
</gene>
<dbReference type="Proteomes" id="UP000284579">
    <property type="component" value="Unassembled WGS sequence"/>
</dbReference>
<dbReference type="RefSeq" id="WP_118198885.1">
    <property type="nucleotide sequence ID" value="NZ_QRHO01000006.1"/>
</dbReference>
<comment type="caution">
    <text evidence="2">The sequence shown here is derived from an EMBL/GenBank/DDBJ whole genome shotgun (WGS) entry which is preliminary data.</text>
</comment>
<evidence type="ECO:0000256" key="1">
    <source>
        <dbReference type="SAM" id="MobiDB-lite"/>
    </source>
</evidence>
<dbReference type="EMBL" id="QRHO01000006">
    <property type="protein sequence ID" value="RHF84107.1"/>
    <property type="molecule type" value="Genomic_DNA"/>
</dbReference>
<feature type="compositionally biased region" description="Acidic residues" evidence="1">
    <location>
        <begin position="126"/>
        <end position="191"/>
    </location>
</feature>
<accession>A0A3R6GKL7</accession>
<feature type="compositionally biased region" description="Acidic residues" evidence="1">
    <location>
        <begin position="253"/>
        <end position="270"/>
    </location>
</feature>
<sequence>MINLTFGEQVKIVLSRKDMTIKELAEEIEARTGKKMSRQNLTQRLGRDNFQEQDMRMIADILGCPFQLSILGNADSEKEALDEEEMPTGRELEKLTAKKERKAAREEAKKNVERDITVGEIVDILEETTAEPEEEAVQMELELDAAEPVAEEAETQEVYEESEEAEDAADSEDTVATEALEEEVLTEEAEPYTEPKEVLEVAEEIIPEEVSEPVYTEETADIAEVQADDTVYEEQPACTEQPVDAEAAYQEQPADEENQAEADQTEEPAAEEIHEEKHSPFSKLTKLITPKKEKKSSGWPQDFQPIKRREDIDEDLVNGDVNPYTGHEYRTNSVRMHPHRIGYVQVYDRKDHKWTDMTEWAFLGVEERKKATMGKDYEPPIYLD</sequence>
<feature type="region of interest" description="Disordered" evidence="1">
    <location>
        <begin position="126"/>
        <end position="197"/>
    </location>
</feature>
<reference evidence="2 3" key="1">
    <citation type="submission" date="2018-08" db="EMBL/GenBank/DDBJ databases">
        <title>A genome reference for cultivated species of the human gut microbiota.</title>
        <authorList>
            <person name="Zou Y."/>
            <person name="Xue W."/>
            <person name="Luo G."/>
        </authorList>
    </citation>
    <scope>NUCLEOTIDE SEQUENCE [LARGE SCALE GENOMIC DNA]</scope>
    <source>
        <strain evidence="2 3">AM23-3</strain>
    </source>
</reference>
<proteinExistence type="predicted"/>
<evidence type="ECO:0000313" key="3">
    <source>
        <dbReference type="Proteomes" id="UP000284579"/>
    </source>
</evidence>
<dbReference type="AlphaFoldDB" id="A0A3R6GKL7"/>
<evidence type="ECO:0000313" key="2">
    <source>
        <dbReference type="EMBL" id="RHF84107.1"/>
    </source>
</evidence>
<feature type="region of interest" description="Disordered" evidence="1">
    <location>
        <begin position="231"/>
        <end position="324"/>
    </location>
</feature>
<name>A0A3R6GKL7_9FIRM</name>
<protein>
    <submittedName>
        <fullName evidence="2">Uncharacterized protein</fullName>
    </submittedName>
</protein>
<organism evidence="2 3">
    <name type="scientific">Coprococcus comes</name>
    <dbReference type="NCBI Taxonomy" id="410072"/>
    <lineage>
        <taxon>Bacteria</taxon>
        <taxon>Bacillati</taxon>
        <taxon>Bacillota</taxon>
        <taxon>Clostridia</taxon>
        <taxon>Lachnospirales</taxon>
        <taxon>Lachnospiraceae</taxon>
        <taxon>Coprococcus</taxon>
    </lineage>
</organism>